<evidence type="ECO:0000313" key="3">
    <source>
        <dbReference type="WBParaSite" id="Pan_g21480.t1"/>
    </source>
</evidence>
<evidence type="ECO:0000256" key="1">
    <source>
        <dbReference type="SAM" id="MobiDB-lite"/>
    </source>
</evidence>
<feature type="compositionally biased region" description="Acidic residues" evidence="1">
    <location>
        <begin position="1"/>
        <end position="27"/>
    </location>
</feature>
<proteinExistence type="predicted"/>
<evidence type="ECO:0000313" key="2">
    <source>
        <dbReference type="Proteomes" id="UP000492821"/>
    </source>
</evidence>
<organism evidence="2 3">
    <name type="scientific">Panagrellus redivivus</name>
    <name type="common">Microworm</name>
    <dbReference type="NCBI Taxonomy" id="6233"/>
    <lineage>
        <taxon>Eukaryota</taxon>
        <taxon>Metazoa</taxon>
        <taxon>Ecdysozoa</taxon>
        <taxon>Nematoda</taxon>
        <taxon>Chromadorea</taxon>
        <taxon>Rhabditida</taxon>
        <taxon>Tylenchina</taxon>
        <taxon>Panagrolaimomorpha</taxon>
        <taxon>Panagrolaimoidea</taxon>
        <taxon>Panagrolaimidae</taxon>
        <taxon>Panagrellus</taxon>
    </lineage>
</organism>
<protein>
    <submittedName>
        <fullName evidence="3">SP-RING-type domain-containing protein</fullName>
    </submittedName>
</protein>
<name>A0A7E4ZWH4_PANRE</name>
<sequence length="152" mass="17232">MDEDDNSQEVDGDEDEPGDEAQGDDVDFNGNGADVFVDPDEYPKVKVGKSEQGNPLLLISTTSEVTHAFCLKHDRKEHQLWTCVACKVQQRRLKRDKDPNIPQVNGIRLTKSDSSVSEADISNLRHFCQEYVQSNDYIASEQVLRFVLYKNI</sequence>
<dbReference type="AlphaFoldDB" id="A0A7E4ZWH4"/>
<keyword evidence="2" id="KW-1185">Reference proteome</keyword>
<dbReference type="WBParaSite" id="Pan_g21480.t1">
    <property type="protein sequence ID" value="Pan_g21480.t1"/>
    <property type="gene ID" value="Pan_g21480"/>
</dbReference>
<dbReference type="Proteomes" id="UP000492821">
    <property type="component" value="Unassembled WGS sequence"/>
</dbReference>
<feature type="region of interest" description="Disordered" evidence="1">
    <location>
        <begin position="1"/>
        <end position="37"/>
    </location>
</feature>
<reference evidence="3" key="2">
    <citation type="submission" date="2020-10" db="UniProtKB">
        <authorList>
            <consortium name="WormBaseParasite"/>
        </authorList>
    </citation>
    <scope>IDENTIFICATION</scope>
</reference>
<accession>A0A7E4ZWH4</accession>
<reference evidence="2" key="1">
    <citation type="journal article" date="2013" name="Genetics">
        <title>The draft genome and transcriptome of Panagrellus redivivus are shaped by the harsh demands of a free-living lifestyle.</title>
        <authorList>
            <person name="Srinivasan J."/>
            <person name="Dillman A.R."/>
            <person name="Macchietto M.G."/>
            <person name="Heikkinen L."/>
            <person name="Lakso M."/>
            <person name="Fracchia K.M."/>
            <person name="Antoshechkin I."/>
            <person name="Mortazavi A."/>
            <person name="Wong G."/>
            <person name="Sternberg P.W."/>
        </authorList>
    </citation>
    <scope>NUCLEOTIDE SEQUENCE [LARGE SCALE GENOMIC DNA]</scope>
    <source>
        <strain evidence="2">MT8872</strain>
    </source>
</reference>